<proteinExistence type="predicted"/>
<name>A0AC35FBH3_9BILA</name>
<reference evidence="2" key="1">
    <citation type="submission" date="2022-11" db="UniProtKB">
        <authorList>
            <consortium name="WormBaseParasite"/>
        </authorList>
    </citation>
    <scope>IDENTIFICATION</scope>
</reference>
<sequence length="118" mass="13222">MVKERPHHMLKLRSIGSFTNMANAIRLGGGALRELRIHLCQKSAASNGVRAFVENDYVPLKKANQEFPILIREAAGISPKIWARYEYGAEQSVPVENASREKVLEIVKQLASQKPPRT</sequence>
<dbReference type="Proteomes" id="UP000887580">
    <property type="component" value="Unplaced"/>
</dbReference>
<dbReference type="WBParaSite" id="PS1159_v2.g15753.t1">
    <property type="protein sequence ID" value="PS1159_v2.g15753.t1"/>
    <property type="gene ID" value="PS1159_v2.g15753"/>
</dbReference>
<protein>
    <submittedName>
        <fullName evidence="2">NADH dehydrogenase [ubiquinone] 1 alpha subcomplex subunit 2</fullName>
    </submittedName>
</protein>
<evidence type="ECO:0000313" key="1">
    <source>
        <dbReference type="Proteomes" id="UP000887580"/>
    </source>
</evidence>
<accession>A0AC35FBH3</accession>
<organism evidence="1 2">
    <name type="scientific">Panagrolaimus sp. PS1159</name>
    <dbReference type="NCBI Taxonomy" id="55785"/>
    <lineage>
        <taxon>Eukaryota</taxon>
        <taxon>Metazoa</taxon>
        <taxon>Ecdysozoa</taxon>
        <taxon>Nematoda</taxon>
        <taxon>Chromadorea</taxon>
        <taxon>Rhabditida</taxon>
        <taxon>Tylenchina</taxon>
        <taxon>Panagrolaimomorpha</taxon>
        <taxon>Panagrolaimoidea</taxon>
        <taxon>Panagrolaimidae</taxon>
        <taxon>Panagrolaimus</taxon>
    </lineage>
</organism>
<evidence type="ECO:0000313" key="2">
    <source>
        <dbReference type="WBParaSite" id="PS1159_v2.g15753.t1"/>
    </source>
</evidence>